<dbReference type="EMBL" id="KQ252044">
    <property type="protein sequence ID" value="KNC70136.1"/>
    <property type="molecule type" value="Genomic_DNA"/>
</dbReference>
<proteinExistence type="predicted"/>
<dbReference type="AlphaFoldDB" id="A0A0L0F0G5"/>
<evidence type="ECO:0000256" key="1">
    <source>
        <dbReference type="SAM" id="Phobius"/>
    </source>
</evidence>
<organism evidence="2 3">
    <name type="scientific">Sphaeroforma arctica JP610</name>
    <dbReference type="NCBI Taxonomy" id="667725"/>
    <lineage>
        <taxon>Eukaryota</taxon>
        <taxon>Ichthyosporea</taxon>
        <taxon>Ichthyophonida</taxon>
        <taxon>Sphaeroforma</taxon>
    </lineage>
</organism>
<feature type="transmembrane region" description="Helical" evidence="1">
    <location>
        <begin position="39"/>
        <end position="56"/>
    </location>
</feature>
<reference evidence="2 3" key="1">
    <citation type="submission" date="2011-02" db="EMBL/GenBank/DDBJ databases">
        <title>The Genome Sequence of Sphaeroforma arctica JP610.</title>
        <authorList>
            <consortium name="The Broad Institute Genome Sequencing Platform"/>
            <person name="Russ C."/>
            <person name="Cuomo C."/>
            <person name="Young S.K."/>
            <person name="Zeng Q."/>
            <person name="Gargeya S."/>
            <person name="Alvarado L."/>
            <person name="Berlin A."/>
            <person name="Chapman S.B."/>
            <person name="Chen Z."/>
            <person name="Freedman E."/>
            <person name="Gellesch M."/>
            <person name="Goldberg J."/>
            <person name="Griggs A."/>
            <person name="Gujja S."/>
            <person name="Heilman E."/>
            <person name="Heiman D."/>
            <person name="Howarth C."/>
            <person name="Mehta T."/>
            <person name="Neiman D."/>
            <person name="Pearson M."/>
            <person name="Roberts A."/>
            <person name="Saif S."/>
            <person name="Shea T."/>
            <person name="Shenoy N."/>
            <person name="Sisk P."/>
            <person name="Stolte C."/>
            <person name="Sykes S."/>
            <person name="White J."/>
            <person name="Yandava C."/>
            <person name="Burger G."/>
            <person name="Gray M.W."/>
            <person name="Holland P.W.H."/>
            <person name="King N."/>
            <person name="Lang F.B.F."/>
            <person name="Roger A.J."/>
            <person name="Ruiz-Trillo I."/>
            <person name="Haas B."/>
            <person name="Nusbaum C."/>
            <person name="Birren B."/>
        </authorList>
    </citation>
    <scope>NUCLEOTIDE SEQUENCE [LARGE SCALE GENOMIC DNA]</scope>
    <source>
        <strain evidence="2 3">JP610</strain>
    </source>
</reference>
<feature type="non-terminal residue" evidence="2">
    <location>
        <position position="1"/>
    </location>
</feature>
<dbReference type="RefSeq" id="XP_014144038.1">
    <property type="nucleotide sequence ID" value="XM_014288563.1"/>
</dbReference>
<keyword evidence="1" id="KW-0812">Transmembrane</keyword>
<dbReference type="Proteomes" id="UP000054560">
    <property type="component" value="Unassembled WGS sequence"/>
</dbReference>
<protein>
    <recommendedName>
        <fullName evidence="4">CSC1/OSCA1-like 7TM region domain-containing protein</fullName>
    </recommendedName>
</protein>
<dbReference type="GeneID" id="25917845"/>
<sequence>TAYEGSYNNYITLTTQISNIVFQAILLKFMHLFSLRLRILLPFALLLVMFIIQITFRTLAHPRVGAHAGHKNGLRVIEG</sequence>
<accession>A0A0L0F0G5</accession>
<gene>
    <name evidence="2" type="ORF">SARC_17341</name>
</gene>
<evidence type="ECO:0008006" key="4">
    <source>
        <dbReference type="Google" id="ProtNLM"/>
    </source>
</evidence>
<keyword evidence="3" id="KW-1185">Reference proteome</keyword>
<name>A0A0L0F0G5_9EUKA</name>
<evidence type="ECO:0000313" key="3">
    <source>
        <dbReference type="Proteomes" id="UP000054560"/>
    </source>
</evidence>
<evidence type="ECO:0000313" key="2">
    <source>
        <dbReference type="EMBL" id="KNC70136.1"/>
    </source>
</evidence>
<keyword evidence="1" id="KW-0472">Membrane</keyword>
<keyword evidence="1" id="KW-1133">Transmembrane helix</keyword>
<feature type="transmembrane region" description="Helical" evidence="1">
    <location>
        <begin position="6"/>
        <end position="27"/>
    </location>
</feature>